<gene>
    <name evidence="6" type="ORF">GCM10009788_50050</name>
</gene>
<proteinExistence type="predicted"/>
<evidence type="ECO:0000256" key="2">
    <source>
        <dbReference type="ARBA" id="ARBA00022737"/>
    </source>
</evidence>
<dbReference type="Gene3D" id="3.40.50.300">
    <property type="entry name" value="P-loop containing nucleotide triphosphate hydrolases"/>
    <property type="match status" value="2"/>
</dbReference>
<evidence type="ECO:0000313" key="7">
    <source>
        <dbReference type="Proteomes" id="UP001500842"/>
    </source>
</evidence>
<name>A0ABN2BIZ5_9ACTN</name>
<dbReference type="EMBL" id="BAAAOR010000038">
    <property type="protein sequence ID" value="GAA1541318.1"/>
    <property type="molecule type" value="Genomic_DNA"/>
</dbReference>
<dbReference type="PANTHER" id="PTHR43790:SF9">
    <property type="entry name" value="GALACTOFURANOSE TRANSPORTER ATP-BINDING PROTEIN YTFR"/>
    <property type="match status" value="1"/>
</dbReference>
<dbReference type="InterPro" id="IPR003439">
    <property type="entry name" value="ABC_transporter-like_ATP-bd"/>
</dbReference>
<dbReference type="GO" id="GO:0005524">
    <property type="term" value="F:ATP binding"/>
    <property type="evidence" value="ECO:0007669"/>
    <property type="project" value="UniProtKB-KW"/>
</dbReference>
<dbReference type="Proteomes" id="UP001500842">
    <property type="component" value="Unassembled WGS sequence"/>
</dbReference>
<dbReference type="InterPro" id="IPR003593">
    <property type="entry name" value="AAA+_ATPase"/>
</dbReference>
<dbReference type="InterPro" id="IPR027417">
    <property type="entry name" value="P-loop_NTPase"/>
</dbReference>
<reference evidence="6 7" key="1">
    <citation type="journal article" date="2019" name="Int. J. Syst. Evol. Microbiol.">
        <title>The Global Catalogue of Microorganisms (GCM) 10K type strain sequencing project: providing services to taxonomists for standard genome sequencing and annotation.</title>
        <authorList>
            <consortium name="The Broad Institute Genomics Platform"/>
            <consortium name="The Broad Institute Genome Sequencing Center for Infectious Disease"/>
            <person name="Wu L."/>
            <person name="Ma J."/>
        </authorList>
    </citation>
    <scope>NUCLEOTIDE SEQUENCE [LARGE SCALE GENOMIC DNA]</scope>
    <source>
        <strain evidence="6 7">JCM 14942</strain>
    </source>
</reference>
<protein>
    <submittedName>
        <fullName evidence="6">Sugar ABC transporter ATP-binding protein</fullName>
    </submittedName>
</protein>
<dbReference type="CDD" id="cd03216">
    <property type="entry name" value="ABC_Carb_Monos_I"/>
    <property type="match status" value="1"/>
</dbReference>
<dbReference type="PROSITE" id="PS50893">
    <property type="entry name" value="ABC_TRANSPORTER_2"/>
    <property type="match status" value="2"/>
</dbReference>
<dbReference type="CDD" id="cd03215">
    <property type="entry name" value="ABC_Carb_Monos_II"/>
    <property type="match status" value="1"/>
</dbReference>
<sequence length="542" mass="56948">MITIILVKTDSSAQATTDLLEGALAAGNTAADAPQLDPDTPVLRLRNVSKTFPGTHALKGIDLDIAPGEVRALVGQNGSGKSTLIKVLAGYHAPDPGSESWFNGEEFHLGSRDGLGSSHLRFVHQDLGLVLEMNAVENLALTAGFATGLGGRVDWGEQRRRAEETIARLGVDLDVRKPLAEATPVERTVVAIAAALTGWESGRGLLVLDEPTAVLPHTEVGRLLDIVRGVQRMGASVLYVSHRLDEIFAIADKVTVLRDGRVTATRDAAELNTQSLAELMVGDQVDAAFRLGRPVVAADASPVLSVRNLSGVQVKDLGLSVARGEILGIAGFAGSGADEAAYLLAGARPAGEIQGEIRRGDGSWEPAGAALTRQRLPLVPADRAGEAVVADFSVADNLTVRVLDRFRTLLGLSARRENAFVEEWIKRLEIKVSAPDASIMSLSGGNQQKVIMGRCLASDPSLVILAEPTAGVDVGTRQAIYELIGQLADDGLAVIVTSTDTTDLLALCSRVVVLNGGHVVAELAGEQITDQALLAAMEAGDR</sequence>
<keyword evidence="7" id="KW-1185">Reference proteome</keyword>
<evidence type="ECO:0000256" key="4">
    <source>
        <dbReference type="ARBA" id="ARBA00022840"/>
    </source>
</evidence>
<dbReference type="SUPFAM" id="SSF52540">
    <property type="entry name" value="P-loop containing nucleoside triphosphate hydrolases"/>
    <property type="match status" value="2"/>
</dbReference>
<keyword evidence="2" id="KW-0677">Repeat</keyword>
<dbReference type="InterPro" id="IPR050107">
    <property type="entry name" value="ABC_carbohydrate_import_ATPase"/>
</dbReference>
<keyword evidence="3" id="KW-0547">Nucleotide-binding</keyword>
<evidence type="ECO:0000313" key="6">
    <source>
        <dbReference type="EMBL" id="GAA1541318.1"/>
    </source>
</evidence>
<dbReference type="PANTHER" id="PTHR43790">
    <property type="entry name" value="CARBOHYDRATE TRANSPORT ATP-BINDING PROTEIN MG119-RELATED"/>
    <property type="match status" value="1"/>
</dbReference>
<keyword evidence="1" id="KW-0813">Transport</keyword>
<evidence type="ECO:0000256" key="3">
    <source>
        <dbReference type="ARBA" id="ARBA00022741"/>
    </source>
</evidence>
<comment type="caution">
    <text evidence="6">The sequence shown here is derived from an EMBL/GenBank/DDBJ whole genome shotgun (WGS) entry which is preliminary data.</text>
</comment>
<feature type="domain" description="ABC transporter" evidence="5">
    <location>
        <begin position="43"/>
        <end position="284"/>
    </location>
</feature>
<accession>A0ABN2BIZ5</accession>
<evidence type="ECO:0000256" key="1">
    <source>
        <dbReference type="ARBA" id="ARBA00022448"/>
    </source>
</evidence>
<dbReference type="InterPro" id="IPR017871">
    <property type="entry name" value="ABC_transporter-like_CS"/>
</dbReference>
<feature type="domain" description="ABC transporter" evidence="5">
    <location>
        <begin position="295"/>
        <end position="541"/>
    </location>
</feature>
<evidence type="ECO:0000259" key="5">
    <source>
        <dbReference type="PROSITE" id="PS50893"/>
    </source>
</evidence>
<dbReference type="SMART" id="SM00382">
    <property type="entry name" value="AAA"/>
    <property type="match status" value="2"/>
</dbReference>
<keyword evidence="4 6" id="KW-0067">ATP-binding</keyword>
<dbReference type="Pfam" id="PF00005">
    <property type="entry name" value="ABC_tran"/>
    <property type="match status" value="2"/>
</dbReference>
<organism evidence="6 7">
    <name type="scientific">Nocardioides humi</name>
    <dbReference type="NCBI Taxonomy" id="449461"/>
    <lineage>
        <taxon>Bacteria</taxon>
        <taxon>Bacillati</taxon>
        <taxon>Actinomycetota</taxon>
        <taxon>Actinomycetes</taxon>
        <taxon>Propionibacteriales</taxon>
        <taxon>Nocardioidaceae</taxon>
        <taxon>Nocardioides</taxon>
    </lineage>
</organism>
<dbReference type="PROSITE" id="PS00211">
    <property type="entry name" value="ABC_TRANSPORTER_1"/>
    <property type="match status" value="1"/>
</dbReference>